<evidence type="ECO:0000259" key="1">
    <source>
        <dbReference type="PROSITE" id="PS50004"/>
    </source>
</evidence>
<protein>
    <recommendedName>
        <fullName evidence="1">C2 domain-containing protein</fullName>
    </recommendedName>
</protein>
<reference evidence="2 3" key="1">
    <citation type="journal article" date="2021" name="BMC Genomics">
        <title>Datura genome reveals duplications of psychoactive alkaloid biosynthetic genes and high mutation rate following tissue culture.</title>
        <authorList>
            <person name="Rajewski A."/>
            <person name="Carter-House D."/>
            <person name="Stajich J."/>
            <person name="Litt A."/>
        </authorList>
    </citation>
    <scope>NUCLEOTIDE SEQUENCE [LARGE SCALE GENOMIC DNA]</scope>
    <source>
        <strain evidence="2">AR-01</strain>
    </source>
</reference>
<dbReference type="Proteomes" id="UP000823775">
    <property type="component" value="Unassembled WGS sequence"/>
</dbReference>
<organism evidence="2 3">
    <name type="scientific">Datura stramonium</name>
    <name type="common">Jimsonweed</name>
    <name type="synonym">Common thornapple</name>
    <dbReference type="NCBI Taxonomy" id="4076"/>
    <lineage>
        <taxon>Eukaryota</taxon>
        <taxon>Viridiplantae</taxon>
        <taxon>Streptophyta</taxon>
        <taxon>Embryophyta</taxon>
        <taxon>Tracheophyta</taxon>
        <taxon>Spermatophyta</taxon>
        <taxon>Magnoliopsida</taxon>
        <taxon>eudicotyledons</taxon>
        <taxon>Gunneridae</taxon>
        <taxon>Pentapetalae</taxon>
        <taxon>asterids</taxon>
        <taxon>lamiids</taxon>
        <taxon>Solanales</taxon>
        <taxon>Solanaceae</taxon>
        <taxon>Solanoideae</taxon>
        <taxon>Datureae</taxon>
        <taxon>Datura</taxon>
    </lineage>
</organism>
<dbReference type="InterPro" id="IPR035892">
    <property type="entry name" value="C2_domain_sf"/>
</dbReference>
<dbReference type="PROSITE" id="PS50004">
    <property type="entry name" value="C2"/>
    <property type="match status" value="1"/>
</dbReference>
<name>A0ABS8RUY4_DATST</name>
<evidence type="ECO:0000313" key="2">
    <source>
        <dbReference type="EMBL" id="MCD7449424.1"/>
    </source>
</evidence>
<gene>
    <name evidence="2" type="ORF">HAX54_052130</name>
</gene>
<accession>A0ABS8RUY4</accession>
<proteinExistence type="predicted"/>
<dbReference type="Gene3D" id="2.60.40.150">
    <property type="entry name" value="C2 domain"/>
    <property type="match status" value="1"/>
</dbReference>
<comment type="caution">
    <text evidence="2">The sequence shown here is derived from an EMBL/GenBank/DDBJ whole genome shotgun (WGS) entry which is preliminary data.</text>
</comment>
<dbReference type="InterPro" id="IPR000008">
    <property type="entry name" value="C2_dom"/>
</dbReference>
<dbReference type="Pfam" id="PF00168">
    <property type="entry name" value="C2"/>
    <property type="match status" value="1"/>
</dbReference>
<dbReference type="EMBL" id="JACEIK010000094">
    <property type="protein sequence ID" value="MCD7449424.1"/>
    <property type="molecule type" value="Genomic_DNA"/>
</dbReference>
<evidence type="ECO:0000313" key="3">
    <source>
        <dbReference type="Proteomes" id="UP000823775"/>
    </source>
</evidence>
<keyword evidence="3" id="KW-1185">Reference proteome</keyword>
<sequence length="120" mass="13920">MESKKHTSKRILLFVSVESACLIPRNGKFYVKISIDEENPLRQQATMTRPSKINRHSNNVRWMSKFAIVINVPVPDLKRAISLRFEVFKARNFFQTSLVGVATYKLDTQLKNKLLHGIIY</sequence>
<dbReference type="SUPFAM" id="SSF49562">
    <property type="entry name" value="C2 domain (Calcium/lipid-binding domain, CaLB)"/>
    <property type="match status" value="1"/>
</dbReference>
<feature type="domain" description="C2" evidence="1">
    <location>
        <begin position="1"/>
        <end position="119"/>
    </location>
</feature>